<keyword evidence="6" id="KW-0326">Glycosidase</keyword>
<keyword evidence="4 7" id="KW-0732">Signal</keyword>
<dbReference type="SUPFAM" id="SSF51445">
    <property type="entry name" value="(Trans)glycosidases"/>
    <property type="match status" value="1"/>
</dbReference>
<dbReference type="EC" id="3.2.1.22" evidence="3"/>
<name>A0A8H7U7Q2_MORIS</name>
<feature type="chain" id="PRO_5034588487" description="alpha-galactosidase" evidence="7">
    <location>
        <begin position="21"/>
        <end position="474"/>
    </location>
</feature>
<comment type="catalytic activity">
    <reaction evidence="1">
        <text>Hydrolysis of terminal, non-reducing alpha-D-galactose residues in alpha-D-galactosides, including galactose oligosaccharides, galactomannans and galactolipids.</text>
        <dbReference type="EC" id="3.2.1.22"/>
    </reaction>
</comment>
<evidence type="ECO:0000313" key="10">
    <source>
        <dbReference type="Proteomes" id="UP000654370"/>
    </source>
</evidence>
<dbReference type="PANTHER" id="PTHR11452">
    <property type="entry name" value="ALPHA-GALACTOSIDASE/ALPHA-N-ACETYLGALACTOSAMINIDASE"/>
    <property type="match status" value="1"/>
</dbReference>
<dbReference type="InterPro" id="IPR013785">
    <property type="entry name" value="Aldolase_TIM"/>
</dbReference>
<evidence type="ECO:0000256" key="4">
    <source>
        <dbReference type="ARBA" id="ARBA00022729"/>
    </source>
</evidence>
<evidence type="ECO:0000313" key="9">
    <source>
        <dbReference type="EMBL" id="KAG2171935.1"/>
    </source>
</evidence>
<dbReference type="PANTHER" id="PTHR11452:SF33">
    <property type="entry name" value="ALPHA-GALACTOSIDASE 2"/>
    <property type="match status" value="1"/>
</dbReference>
<dbReference type="Gene3D" id="2.60.40.1180">
    <property type="entry name" value="Golgi alpha-mannosidase II"/>
    <property type="match status" value="1"/>
</dbReference>
<dbReference type="GO" id="GO:0004557">
    <property type="term" value="F:alpha-galactosidase activity"/>
    <property type="evidence" value="ECO:0007669"/>
    <property type="project" value="UniProtKB-EC"/>
</dbReference>
<dbReference type="CDD" id="cd14792">
    <property type="entry name" value="GH27"/>
    <property type="match status" value="1"/>
</dbReference>
<sequence length="474" mass="51912">MRFYYRNCLIANALALVVNASPVKRDNGLTVLKTTTTPDGFHSAATGWNSFGLQANNAVNPNWKYDQDHVIQQCDVLADTLHMDGGYCSLDSGWSTNNGDDYARLLYDTTIFDLPTLASHLHSKSLNLGVYVLPGAFCTDGNKTIYGTNIKLNSTFSGNNDGFLRCDFDFQKPGVQEWHNSVVNLFAQWGVDLIKLDFVTPGSPDNGGNLPANNSGSVIAYHNAIKQASRPMRLDISWKLERNNTFYDIWKANADTMRTDQDINNSGNTTFVAWEKVQRAIDNYRQYIVLQIPKNLPLSIYPDMDNMYVGNKQNLTGVTDAQRQTIATHWIGAAANRITGSDLTQLDSYGTELLTSPQALSAANFTAQYPMQPRNPGSGSTSAQQLQAWVAGPDSTGVALAVLANYGPDQGQGGFNTSLSGKQTVSISMQDLGLKVGTYQVQDIWQNISMGSKNSSLSTVLDEGESVFYRLSPA</sequence>
<protein>
    <recommendedName>
        <fullName evidence="3">alpha-galactosidase</fullName>
        <ecNumber evidence="3">3.2.1.22</ecNumber>
    </recommendedName>
</protein>
<feature type="signal peptide" evidence="7">
    <location>
        <begin position="1"/>
        <end position="20"/>
    </location>
</feature>
<dbReference type="GO" id="GO:0005975">
    <property type="term" value="P:carbohydrate metabolic process"/>
    <property type="evidence" value="ECO:0007669"/>
    <property type="project" value="InterPro"/>
</dbReference>
<evidence type="ECO:0000256" key="2">
    <source>
        <dbReference type="ARBA" id="ARBA00009743"/>
    </source>
</evidence>
<keyword evidence="5" id="KW-0378">Hydrolase</keyword>
<evidence type="ECO:0000256" key="5">
    <source>
        <dbReference type="ARBA" id="ARBA00022801"/>
    </source>
</evidence>
<keyword evidence="10" id="KW-1185">Reference proteome</keyword>
<dbReference type="InterPro" id="IPR041233">
    <property type="entry name" value="Melibiase_C"/>
</dbReference>
<dbReference type="AlphaFoldDB" id="A0A8H7U7Q2"/>
<proteinExistence type="inferred from homology"/>
<accession>A0A8H7U7Q2</accession>
<comment type="caution">
    <text evidence="9">The sequence shown here is derived from an EMBL/GenBank/DDBJ whole genome shotgun (WGS) entry which is preliminary data.</text>
</comment>
<dbReference type="Proteomes" id="UP000654370">
    <property type="component" value="Unassembled WGS sequence"/>
</dbReference>
<dbReference type="InterPro" id="IPR017853">
    <property type="entry name" value="GH"/>
</dbReference>
<comment type="similarity">
    <text evidence="2">Belongs to the glycosyl hydrolase 27 family.</text>
</comment>
<evidence type="ECO:0000256" key="1">
    <source>
        <dbReference type="ARBA" id="ARBA00001255"/>
    </source>
</evidence>
<gene>
    <name evidence="9" type="ORF">INT43_001411</name>
</gene>
<evidence type="ECO:0000256" key="7">
    <source>
        <dbReference type="SAM" id="SignalP"/>
    </source>
</evidence>
<dbReference type="InterPro" id="IPR002241">
    <property type="entry name" value="Glyco_hydro_27"/>
</dbReference>
<organism evidence="9 10">
    <name type="scientific">Mortierella isabellina</name>
    <name type="common">Filamentous fungus</name>
    <name type="synonym">Umbelopsis isabellina</name>
    <dbReference type="NCBI Taxonomy" id="91625"/>
    <lineage>
        <taxon>Eukaryota</taxon>
        <taxon>Fungi</taxon>
        <taxon>Fungi incertae sedis</taxon>
        <taxon>Mucoromycota</taxon>
        <taxon>Mucoromycotina</taxon>
        <taxon>Umbelopsidomycetes</taxon>
        <taxon>Umbelopsidales</taxon>
        <taxon>Umbelopsidaceae</taxon>
        <taxon>Umbelopsis</taxon>
    </lineage>
</organism>
<evidence type="ECO:0000259" key="8">
    <source>
        <dbReference type="Pfam" id="PF17801"/>
    </source>
</evidence>
<dbReference type="Pfam" id="PF17801">
    <property type="entry name" value="Melibiase_C"/>
    <property type="match status" value="1"/>
</dbReference>
<dbReference type="EMBL" id="JAEPQZ010000018">
    <property type="protein sequence ID" value="KAG2171935.1"/>
    <property type="molecule type" value="Genomic_DNA"/>
</dbReference>
<feature type="domain" description="Alpha galactosidase C-terminal" evidence="8">
    <location>
        <begin position="385"/>
        <end position="471"/>
    </location>
</feature>
<dbReference type="Gene3D" id="3.20.20.70">
    <property type="entry name" value="Aldolase class I"/>
    <property type="match status" value="1"/>
</dbReference>
<dbReference type="OrthoDB" id="5795902at2759"/>
<evidence type="ECO:0000256" key="6">
    <source>
        <dbReference type="ARBA" id="ARBA00023295"/>
    </source>
</evidence>
<dbReference type="InterPro" id="IPR013780">
    <property type="entry name" value="Glyco_hydro_b"/>
</dbReference>
<reference evidence="9" key="1">
    <citation type="submission" date="2020-12" db="EMBL/GenBank/DDBJ databases">
        <title>Metabolic potential, ecology and presence of endohyphal bacteria is reflected in genomic diversity of Mucoromycotina.</title>
        <authorList>
            <person name="Muszewska A."/>
            <person name="Okrasinska A."/>
            <person name="Steczkiewicz K."/>
            <person name="Drgas O."/>
            <person name="Orlowska M."/>
            <person name="Perlinska-Lenart U."/>
            <person name="Aleksandrzak-Piekarczyk T."/>
            <person name="Szatraj K."/>
            <person name="Zielenkiewicz U."/>
            <person name="Pilsyk S."/>
            <person name="Malc E."/>
            <person name="Mieczkowski P."/>
            <person name="Kruszewska J.S."/>
            <person name="Biernat P."/>
            <person name="Pawlowska J."/>
        </authorList>
    </citation>
    <scope>NUCLEOTIDE SEQUENCE</scope>
    <source>
        <strain evidence="9">WA0000067209</strain>
    </source>
</reference>
<evidence type="ECO:0000256" key="3">
    <source>
        <dbReference type="ARBA" id="ARBA00012755"/>
    </source>
</evidence>